<evidence type="ECO:0000313" key="5">
    <source>
        <dbReference type="EMBL" id="MBD1262264.1"/>
    </source>
</evidence>
<comment type="function">
    <text evidence="4">Converts 4-O-beta-D-mannopyranosyl-D-glucopyranose (Man-Glc) to mannose 1-phosphate (Man1P) and glucose.</text>
</comment>
<keyword evidence="4" id="KW-0119">Carbohydrate metabolism</keyword>
<dbReference type="PIRSF" id="PIRSF016202">
    <property type="entry name" value="PH1107"/>
    <property type="match status" value="1"/>
</dbReference>
<keyword evidence="4" id="KW-0961">Cell wall biogenesis/degradation</keyword>
<organism evidence="6 7">
    <name type="scientific">Maribacter polysiphoniae</name>
    <dbReference type="NCBI Taxonomy" id="429344"/>
    <lineage>
        <taxon>Bacteria</taxon>
        <taxon>Pseudomonadati</taxon>
        <taxon>Bacteroidota</taxon>
        <taxon>Flavobacteriia</taxon>
        <taxon>Flavobacteriales</taxon>
        <taxon>Flavobacteriaceae</taxon>
        <taxon>Maribacter</taxon>
    </lineage>
</organism>
<evidence type="ECO:0000313" key="6">
    <source>
        <dbReference type="EMBL" id="PWK21472.1"/>
    </source>
</evidence>
<evidence type="ECO:0000256" key="3">
    <source>
        <dbReference type="ARBA" id="ARBA00024356"/>
    </source>
</evidence>
<dbReference type="GO" id="GO:0016798">
    <property type="term" value="F:hydrolase activity, acting on glycosyl bonds"/>
    <property type="evidence" value="ECO:0007669"/>
    <property type="project" value="UniProtKB-KW"/>
</dbReference>
<name>A0A316DVU2_9FLAO</name>
<gene>
    <name evidence="5" type="ORF">HZY62_16810</name>
    <name evidence="6" type="ORF">LX92_03623</name>
</gene>
<protein>
    <recommendedName>
        <fullName evidence="4">4-O-beta-D-mannosyl-D-glucose phosphorylase</fullName>
        <shortName evidence="4">MGP</shortName>
        <shortName evidence="4">Mannosylglucose phosphorylase</shortName>
        <ecNumber evidence="4">2.4.1.281</ecNumber>
    </recommendedName>
</protein>
<dbReference type="PANTHER" id="PTHR34106:SF1">
    <property type="entry name" value="1,4-BETA-MANNOSYL-N-ACETYLGLUCOSAMINE PHOSPHORYLASE"/>
    <property type="match status" value="1"/>
</dbReference>
<dbReference type="RefSeq" id="WP_109653593.1">
    <property type="nucleotide sequence ID" value="NZ_JACWLN010000009.1"/>
</dbReference>
<dbReference type="Gene3D" id="2.115.10.20">
    <property type="entry name" value="Glycosyl hydrolase domain, family 43"/>
    <property type="match status" value="1"/>
</dbReference>
<keyword evidence="2 4" id="KW-0808">Transferase</keyword>
<comment type="caution">
    <text evidence="6">The sequence shown here is derived from an EMBL/GenBank/DDBJ whole genome shotgun (WGS) entry which is preliminary data.</text>
</comment>
<dbReference type="InterPro" id="IPR028583">
    <property type="entry name" value="Man_Glc_phosphorylase"/>
</dbReference>
<dbReference type="SUPFAM" id="SSF75005">
    <property type="entry name" value="Arabinanase/levansucrase/invertase"/>
    <property type="match status" value="1"/>
</dbReference>
<dbReference type="InterPro" id="IPR007184">
    <property type="entry name" value="Mannoside_phosphorylase"/>
</dbReference>
<dbReference type="Pfam" id="PF04041">
    <property type="entry name" value="Glyco_hydro_130"/>
    <property type="match status" value="1"/>
</dbReference>
<dbReference type="InterPro" id="IPR023296">
    <property type="entry name" value="Glyco_hydro_beta-prop_sf"/>
</dbReference>
<evidence type="ECO:0000313" key="7">
    <source>
        <dbReference type="Proteomes" id="UP000245667"/>
    </source>
</evidence>
<comment type="catalytic activity">
    <reaction evidence="4">
        <text>beta-D-mannosyl-(1-&gt;4)-D-glucose + phosphate = alpha-D-mannose 1-phosphate + D-glucose</text>
        <dbReference type="Rhea" id="RHEA:32531"/>
        <dbReference type="ChEBI" id="CHEBI:4167"/>
        <dbReference type="ChEBI" id="CHEBI:43474"/>
        <dbReference type="ChEBI" id="CHEBI:58409"/>
        <dbReference type="ChEBI" id="CHEBI:64351"/>
        <dbReference type="EC" id="2.4.1.281"/>
    </reaction>
</comment>
<dbReference type="EC" id="2.4.1.281" evidence="4"/>
<comment type="similarity">
    <text evidence="3 4">Belongs to the glycosyl hydrolase 130 family.</text>
</comment>
<keyword evidence="5" id="KW-0326">Glycosidase</keyword>
<proteinExistence type="inferred from homology"/>
<keyword evidence="8" id="KW-1185">Reference proteome</keyword>
<keyword evidence="1 4" id="KW-0328">Glycosyltransferase</keyword>
<dbReference type="Proteomes" id="UP000245667">
    <property type="component" value="Unassembled WGS sequence"/>
</dbReference>
<dbReference type="GO" id="GO:0005975">
    <property type="term" value="P:carbohydrate metabolic process"/>
    <property type="evidence" value="ECO:0007669"/>
    <property type="project" value="UniProtKB-UniRule"/>
</dbReference>
<dbReference type="PANTHER" id="PTHR34106">
    <property type="entry name" value="GLYCOSIDASE"/>
    <property type="match status" value="1"/>
</dbReference>
<dbReference type="EMBL" id="QGGQ01000011">
    <property type="protein sequence ID" value="PWK21472.1"/>
    <property type="molecule type" value="Genomic_DNA"/>
</dbReference>
<dbReference type="GO" id="GO:0016758">
    <property type="term" value="F:hexosyltransferase activity"/>
    <property type="evidence" value="ECO:0007669"/>
    <property type="project" value="UniProtKB-UniRule"/>
</dbReference>
<dbReference type="Proteomes" id="UP000651837">
    <property type="component" value="Unassembled WGS sequence"/>
</dbReference>
<dbReference type="HAMAP" id="MF_00928">
    <property type="entry name" value="Man_Glc_phosphorylase"/>
    <property type="match status" value="1"/>
</dbReference>
<evidence type="ECO:0000256" key="4">
    <source>
        <dbReference type="HAMAP-Rule" id="MF_00928"/>
    </source>
</evidence>
<keyword evidence="5" id="KW-0378">Hydrolase</keyword>
<sequence length="395" mass="44582">MTKYKNHSNNNLIQKLFDDYKKLIGRKNIPLSQPSGLFTKYKHPILTAAHAPIHWQYDLNIDSNPHALERIGINATFNAGAIKWNNAYVLAVRVEGKDRKSFFAFAESENGVDNFEFWEEPLLLPQTDDPDINVYDMRLTMHEDGYVYGIFCTERKDPNTPKSDTSSAIANAGIIRSKDLKTWERMPDLLSDSNQQRNVTLHPEFVCGKYAVYTRPQDGFIETGAGGGIGLGYIDDMKHPQVMNEVIINPKEYHTVYELKNGQGPSPIKTKDGWLHLAHGVRNTAAGLRYVLYLFMTALDDITKVIYQPAGYFMAPDDQEIIGDVGNVLFSNGWIPDDNGDVYIYYASSDTRMHVAKSTLDILVDYCKNTPKDNLSSSGSVGNIHELIKRNKGLY</sequence>
<dbReference type="EMBL" id="JACWLN010000009">
    <property type="protein sequence ID" value="MBD1262264.1"/>
    <property type="molecule type" value="Genomic_DNA"/>
</dbReference>
<evidence type="ECO:0000256" key="1">
    <source>
        <dbReference type="ARBA" id="ARBA00022676"/>
    </source>
</evidence>
<dbReference type="OrthoDB" id="9775877at2"/>
<dbReference type="AlphaFoldDB" id="A0A316DVU2"/>
<evidence type="ECO:0000313" key="8">
    <source>
        <dbReference type="Proteomes" id="UP000651837"/>
    </source>
</evidence>
<dbReference type="GO" id="GO:0071555">
    <property type="term" value="P:cell wall organization"/>
    <property type="evidence" value="ECO:0007669"/>
    <property type="project" value="UniProtKB-KW"/>
</dbReference>
<accession>A0A316DVU2</accession>
<reference evidence="6 7" key="1">
    <citation type="submission" date="2018-05" db="EMBL/GenBank/DDBJ databases">
        <title>Genomic Encyclopedia of Archaeal and Bacterial Type Strains, Phase II (KMG-II): from individual species to whole genera.</title>
        <authorList>
            <person name="Goeker M."/>
        </authorList>
    </citation>
    <scope>NUCLEOTIDE SEQUENCE [LARGE SCALE GENOMIC DNA]</scope>
    <source>
        <strain evidence="6 7">DSM 23514</strain>
    </source>
</reference>
<reference evidence="5 8" key="2">
    <citation type="submission" date="2020-07" db="EMBL/GenBank/DDBJ databases">
        <title>The draft genome sequence of Maribacter polysiphoniae KCTC 22021.</title>
        <authorList>
            <person name="Mu L."/>
        </authorList>
    </citation>
    <scope>NUCLEOTIDE SEQUENCE [LARGE SCALE GENOMIC DNA]</scope>
    <source>
        <strain evidence="5 8">KCTC 22021</strain>
    </source>
</reference>
<evidence type="ECO:0000256" key="2">
    <source>
        <dbReference type="ARBA" id="ARBA00022679"/>
    </source>
</evidence>